<dbReference type="AlphaFoldDB" id="A0A6M5Y9E4"/>
<name>A0A6M5Y9E4_9BACT</name>
<organism evidence="1 2">
    <name type="scientific">Spirosoma taeanense</name>
    <dbReference type="NCBI Taxonomy" id="2735870"/>
    <lineage>
        <taxon>Bacteria</taxon>
        <taxon>Pseudomonadati</taxon>
        <taxon>Bacteroidota</taxon>
        <taxon>Cytophagia</taxon>
        <taxon>Cytophagales</taxon>
        <taxon>Cytophagaceae</taxon>
        <taxon>Spirosoma</taxon>
    </lineage>
</organism>
<sequence>MTESLQVNGHTIEIFGSAWNGNEVVKYDGVEVSSRRNITTSLSTHSFTVQEAGENIVYEVQISGGFVGTGYVVRRNGIVQGHKP</sequence>
<dbReference type="Proteomes" id="UP000502756">
    <property type="component" value="Chromosome"/>
</dbReference>
<dbReference type="EMBL" id="CP053435">
    <property type="protein sequence ID" value="QJW90878.1"/>
    <property type="molecule type" value="Genomic_DNA"/>
</dbReference>
<keyword evidence="2" id="KW-1185">Reference proteome</keyword>
<protein>
    <submittedName>
        <fullName evidence="1">Uncharacterized protein</fullName>
    </submittedName>
</protein>
<proteinExistence type="predicted"/>
<evidence type="ECO:0000313" key="2">
    <source>
        <dbReference type="Proteomes" id="UP000502756"/>
    </source>
</evidence>
<evidence type="ECO:0000313" key="1">
    <source>
        <dbReference type="EMBL" id="QJW90878.1"/>
    </source>
</evidence>
<reference evidence="1 2" key="1">
    <citation type="submission" date="2020-05" db="EMBL/GenBank/DDBJ databases">
        <title>Genome sequencing of Spirosoma sp. TS118.</title>
        <authorList>
            <person name="Lee J.-H."/>
            <person name="Jeong S."/>
            <person name="Zhao L."/>
            <person name="Jung J.-H."/>
            <person name="Kim M.-K."/>
            <person name="Lim S."/>
        </authorList>
    </citation>
    <scope>NUCLEOTIDE SEQUENCE [LARGE SCALE GENOMIC DNA]</scope>
    <source>
        <strain evidence="1 2">TS118</strain>
    </source>
</reference>
<accession>A0A6M5Y9E4</accession>
<dbReference type="KEGG" id="stae:HNV11_16585"/>
<dbReference type="RefSeq" id="WP_171740723.1">
    <property type="nucleotide sequence ID" value="NZ_CP053435.1"/>
</dbReference>
<gene>
    <name evidence="1" type="ORF">HNV11_16585</name>
</gene>